<dbReference type="Pfam" id="PF08241">
    <property type="entry name" value="Methyltransf_11"/>
    <property type="match status" value="1"/>
</dbReference>
<dbReference type="InterPro" id="IPR029063">
    <property type="entry name" value="SAM-dependent_MTases_sf"/>
</dbReference>
<keyword evidence="2" id="KW-0489">Methyltransferase</keyword>
<dbReference type="NCBIfam" id="NF041255">
    <property type="entry name" value="mycofact_MftM"/>
    <property type="match status" value="1"/>
</dbReference>
<comment type="caution">
    <text evidence="2">The sequence shown here is derived from an EMBL/GenBank/DDBJ whole genome shotgun (WGS) entry which is preliminary data.</text>
</comment>
<evidence type="ECO:0000259" key="1">
    <source>
        <dbReference type="Pfam" id="PF08241"/>
    </source>
</evidence>
<dbReference type="InterPro" id="IPR013216">
    <property type="entry name" value="Methyltransf_11"/>
</dbReference>
<dbReference type="GO" id="GO:0032259">
    <property type="term" value="P:methylation"/>
    <property type="evidence" value="ECO:0007669"/>
    <property type="project" value="UniProtKB-KW"/>
</dbReference>
<organism evidence="2 3">
    <name type="scientific">Gordonia hankookensis</name>
    <dbReference type="NCBI Taxonomy" id="589403"/>
    <lineage>
        <taxon>Bacteria</taxon>
        <taxon>Bacillati</taxon>
        <taxon>Actinomycetota</taxon>
        <taxon>Actinomycetes</taxon>
        <taxon>Mycobacteriales</taxon>
        <taxon>Gordoniaceae</taxon>
        <taxon>Gordonia</taxon>
    </lineage>
</organism>
<dbReference type="Gene3D" id="3.40.50.150">
    <property type="entry name" value="Vaccinia Virus protein VP39"/>
    <property type="match status" value="1"/>
</dbReference>
<feature type="domain" description="Methyltransferase type 11" evidence="1">
    <location>
        <begin position="128"/>
        <end position="219"/>
    </location>
</feature>
<evidence type="ECO:0000313" key="3">
    <source>
        <dbReference type="Proteomes" id="UP000602395"/>
    </source>
</evidence>
<sequence>MCDISAPILRRPVVRRTTCVPAGFRECGDLAWRERGEVVEIVHRLDAATICDSALLSGLIRLVDDGIIAGQSAFEEAAKGIIRTCAATEARAWASFYDNSLRELRAGTSPFGPVHRRARSLVAGDSLLEVGSCFGFLALQCAEDGYLVQACDISAGAVELLTVAARRRHTELVATVGDATALPYDESCVDTVTLVHLLEHLDESAAEVALSEALRVARRRVVAAVPYEDRPSEHFGHLVRLTEVDLRRWTARLDHAGARYFEDHGGWLILTPR</sequence>
<keyword evidence="2" id="KW-0808">Transferase</keyword>
<keyword evidence="3" id="KW-1185">Reference proteome</keyword>
<accession>A0ABR7WDC3</accession>
<dbReference type="Proteomes" id="UP000602395">
    <property type="component" value="Unassembled WGS sequence"/>
</dbReference>
<evidence type="ECO:0000313" key="2">
    <source>
        <dbReference type="EMBL" id="MBD1320795.1"/>
    </source>
</evidence>
<dbReference type="SUPFAM" id="SSF53335">
    <property type="entry name" value="S-adenosyl-L-methionine-dependent methyltransferases"/>
    <property type="match status" value="1"/>
</dbReference>
<dbReference type="GO" id="GO:0008168">
    <property type="term" value="F:methyltransferase activity"/>
    <property type="evidence" value="ECO:0007669"/>
    <property type="project" value="UniProtKB-KW"/>
</dbReference>
<proteinExistence type="predicted"/>
<reference evidence="2 3" key="1">
    <citation type="submission" date="2020-09" db="EMBL/GenBank/DDBJ databases">
        <title>Novel species in genus Gordonia.</title>
        <authorList>
            <person name="Zhang G."/>
        </authorList>
    </citation>
    <scope>NUCLEOTIDE SEQUENCE [LARGE SCALE GENOMIC DNA]</scope>
    <source>
        <strain evidence="2 3">ON-33</strain>
    </source>
</reference>
<name>A0ABR7WDC3_9ACTN</name>
<gene>
    <name evidence="2" type="ORF">IDF66_14515</name>
</gene>
<protein>
    <submittedName>
        <fullName evidence="2">Class I SAM-dependent methyltransferase</fullName>
    </submittedName>
</protein>
<dbReference type="EMBL" id="JACWMS010000003">
    <property type="protein sequence ID" value="MBD1320795.1"/>
    <property type="molecule type" value="Genomic_DNA"/>
</dbReference>